<name>A0A1J8QE21_9AGAM</name>
<dbReference type="Gene3D" id="3.40.50.1000">
    <property type="entry name" value="HAD superfamily/HAD-like"/>
    <property type="match status" value="1"/>
</dbReference>
<dbReference type="GO" id="GO:0003690">
    <property type="term" value="F:double-stranded DNA binding"/>
    <property type="evidence" value="ECO:0007669"/>
    <property type="project" value="TreeGrafter"/>
</dbReference>
<organism evidence="1 2">
    <name type="scientific">Rhizopogon vesiculosus</name>
    <dbReference type="NCBI Taxonomy" id="180088"/>
    <lineage>
        <taxon>Eukaryota</taxon>
        <taxon>Fungi</taxon>
        <taxon>Dikarya</taxon>
        <taxon>Basidiomycota</taxon>
        <taxon>Agaricomycotina</taxon>
        <taxon>Agaricomycetes</taxon>
        <taxon>Agaricomycetidae</taxon>
        <taxon>Boletales</taxon>
        <taxon>Suillineae</taxon>
        <taxon>Rhizopogonaceae</taxon>
        <taxon>Rhizopogon</taxon>
    </lineage>
</organism>
<evidence type="ECO:0000313" key="1">
    <source>
        <dbReference type="EMBL" id="OJA11592.1"/>
    </source>
</evidence>
<dbReference type="PANTHER" id="PTHR12083:SF9">
    <property type="entry name" value="BIFUNCTIONAL POLYNUCLEOTIDE PHOSPHATASE_KINASE"/>
    <property type="match status" value="1"/>
</dbReference>
<dbReference type="NCBIfam" id="TIGR01664">
    <property type="entry name" value="DNA-3'-Pase"/>
    <property type="match status" value="1"/>
</dbReference>
<reference evidence="1 2" key="1">
    <citation type="submission" date="2016-03" db="EMBL/GenBank/DDBJ databases">
        <title>Comparative genomics of the ectomycorrhizal sister species Rhizopogon vinicolor and Rhizopogon vesiculosus (Basidiomycota: Boletales) reveals a divergence of the mating type B locus.</title>
        <authorList>
            <person name="Mujic A.B."/>
            <person name="Kuo A."/>
            <person name="Tritt A."/>
            <person name="Lipzen A."/>
            <person name="Chen C."/>
            <person name="Johnson J."/>
            <person name="Sharma A."/>
            <person name="Barry K."/>
            <person name="Grigoriev I.V."/>
            <person name="Spatafora J.W."/>
        </authorList>
    </citation>
    <scope>NUCLEOTIDE SEQUENCE [LARGE SCALE GENOMIC DNA]</scope>
    <source>
        <strain evidence="1 2">AM-OR11-056</strain>
    </source>
</reference>
<dbReference type="GO" id="GO:0006281">
    <property type="term" value="P:DNA repair"/>
    <property type="evidence" value="ECO:0007669"/>
    <property type="project" value="TreeGrafter"/>
</dbReference>
<dbReference type="SUPFAM" id="SSF52540">
    <property type="entry name" value="P-loop containing nucleoside triphosphate hydrolases"/>
    <property type="match status" value="1"/>
</dbReference>
<dbReference type="FunFam" id="3.40.50.300:FF:000737">
    <property type="entry name" value="Bifunctional polynucleotide phosphatase/kinase"/>
    <property type="match status" value="1"/>
</dbReference>
<dbReference type="STRING" id="180088.A0A1J8QE21"/>
<dbReference type="InterPro" id="IPR036412">
    <property type="entry name" value="HAD-like_sf"/>
</dbReference>
<dbReference type="Proteomes" id="UP000183567">
    <property type="component" value="Unassembled WGS sequence"/>
</dbReference>
<sequence>MPTAPKDVSDSERVQQPGQFNSFCPALLKPGSKMQRPEYLLCSVNFTAESKKRDASHLGGESDDSDSMAGVHKVAKMHPFFTKPGASSSAASSFQWLKPSLGPKRTCLHGINLMPQSTPKVAAFDLDGTVIKSNHKSRSNETALHWEWWRATVPAKLQELHQEGYSIVLISNQALKQRQLEDWKKKIPLISAALPSVPFRIFAASAKDGFRKPMPGMWDELERIFAVDKIRIDKDASFFVGDAAGRTGDFASTDRKWAVNIGIPFYTPEEYFLRLPSAPFSFPGFHVSSLPKLPLLDPLTATIIPNVTGTELVIFTGFPCLGKSSFFRRHFAPVGYAHINQDTLGSRPKCIKATEAALKAGNSCVVDNTNRDGATRKHYLDLAKKLGIPVRCLVFTGSIDLAWHNNLYRAYVHPSTESRRDILPYLAFIGFRDNYEEPQLTEGFSEIIKVNWVFEGSEEERKRWGMWLQIDGK</sequence>
<dbReference type="GO" id="GO:0046404">
    <property type="term" value="F:ATP-dependent polydeoxyribonucleotide 5'-hydroxyl-kinase activity"/>
    <property type="evidence" value="ECO:0007669"/>
    <property type="project" value="TreeGrafter"/>
</dbReference>
<dbReference type="GO" id="GO:0046403">
    <property type="term" value="F:polynucleotide 3'-phosphatase activity"/>
    <property type="evidence" value="ECO:0007669"/>
    <property type="project" value="TreeGrafter"/>
</dbReference>
<evidence type="ECO:0008006" key="3">
    <source>
        <dbReference type="Google" id="ProtNLM"/>
    </source>
</evidence>
<dbReference type="InterPro" id="IPR023214">
    <property type="entry name" value="HAD_sf"/>
</dbReference>
<dbReference type="OrthoDB" id="19045at2759"/>
<keyword evidence="2" id="KW-1185">Reference proteome</keyword>
<dbReference type="PANTHER" id="PTHR12083">
    <property type="entry name" value="BIFUNCTIONAL POLYNUCLEOTIDE PHOSPHATASE/KINASE"/>
    <property type="match status" value="1"/>
</dbReference>
<dbReference type="Gene3D" id="3.40.50.300">
    <property type="entry name" value="P-loop containing nucleotide triphosphate hydrolases"/>
    <property type="match status" value="1"/>
</dbReference>
<dbReference type="SUPFAM" id="SSF56784">
    <property type="entry name" value="HAD-like"/>
    <property type="match status" value="1"/>
</dbReference>
<dbReference type="InterPro" id="IPR006551">
    <property type="entry name" value="Polynucleotide_phosphatase"/>
</dbReference>
<protein>
    <recommendedName>
        <fullName evidence="3">PNK3P-domain-containing protein</fullName>
    </recommendedName>
</protein>
<proteinExistence type="predicted"/>
<accession>A0A1J8QE21</accession>
<dbReference type="NCBIfam" id="TIGR01662">
    <property type="entry name" value="HAD-SF-IIIA"/>
    <property type="match status" value="1"/>
</dbReference>
<dbReference type="EMBL" id="LVVM01004998">
    <property type="protein sequence ID" value="OJA11592.1"/>
    <property type="molecule type" value="Genomic_DNA"/>
</dbReference>
<dbReference type="InterPro" id="IPR013954">
    <property type="entry name" value="PNK3P"/>
</dbReference>
<dbReference type="AlphaFoldDB" id="A0A1J8QE21"/>
<dbReference type="Pfam" id="PF13671">
    <property type="entry name" value="AAA_33"/>
    <property type="match status" value="1"/>
</dbReference>
<evidence type="ECO:0000313" key="2">
    <source>
        <dbReference type="Proteomes" id="UP000183567"/>
    </source>
</evidence>
<gene>
    <name evidence="1" type="ORF">AZE42_01953</name>
</gene>
<dbReference type="Pfam" id="PF08645">
    <property type="entry name" value="PNK3P"/>
    <property type="match status" value="1"/>
</dbReference>
<dbReference type="InterPro" id="IPR006549">
    <property type="entry name" value="HAD-SF_hydro_IIIA"/>
</dbReference>
<comment type="caution">
    <text evidence="1">The sequence shown here is derived from an EMBL/GenBank/DDBJ whole genome shotgun (WGS) entry which is preliminary data.</text>
</comment>
<dbReference type="InterPro" id="IPR027417">
    <property type="entry name" value="P-loop_NTPase"/>
</dbReference>